<feature type="domain" description="SsuA/THI5-like" evidence="4">
    <location>
        <begin position="65"/>
        <end position="264"/>
    </location>
</feature>
<evidence type="ECO:0000256" key="3">
    <source>
        <dbReference type="ARBA" id="ARBA00022729"/>
    </source>
</evidence>
<sequence>MLDQAPRPIPAKPPLWRWPGLKHAVSGLSAVAIALSCLTACGGSATGKIKASGKIVISFSQLVPENLPLWIAADKGIFKKNGVNVEVKYITGQTGLQTLLSGQTQIAAIGAAEGVSAAAQGAKLQYFAALAPVFTFILYSSPEIKDAKALAGQRVGITSATGSVGIATKVALQKLGVDPARVTLSPLGEVPNVNAALVKGAVKAAVSHPPGSLAFKAKGLNPLLDMAAQHIPYATVAMVGKSTFLTSNKAIVQKITDSLTEAAQIERTDRTTATHVLKTRLRLSDDQTAEQTYDFYSKEVLPAKLNPDVSQLKTAQNVLGAQDQKVRGLDLNRLVNGSFVK</sequence>
<evidence type="ECO:0000256" key="1">
    <source>
        <dbReference type="ARBA" id="ARBA00004418"/>
    </source>
</evidence>
<proteinExistence type="inferred from homology"/>
<dbReference type="EMBL" id="BAABHF010000067">
    <property type="protein sequence ID" value="GAA4520806.1"/>
    <property type="molecule type" value="Genomic_DNA"/>
</dbReference>
<name>A0ABP8R897_9ACTN</name>
<keyword evidence="6" id="KW-1185">Reference proteome</keyword>
<evidence type="ECO:0000259" key="4">
    <source>
        <dbReference type="Pfam" id="PF09084"/>
    </source>
</evidence>
<dbReference type="PANTHER" id="PTHR30024:SF47">
    <property type="entry name" value="TAURINE-BINDING PERIPLASMIC PROTEIN"/>
    <property type="match status" value="1"/>
</dbReference>
<dbReference type="PANTHER" id="PTHR30024">
    <property type="entry name" value="ALIPHATIC SULFONATES-BINDING PROTEIN-RELATED"/>
    <property type="match status" value="1"/>
</dbReference>
<organism evidence="5 6">
    <name type="scientific">Actinoallomurus oryzae</name>
    <dbReference type="NCBI Taxonomy" id="502180"/>
    <lineage>
        <taxon>Bacteria</taxon>
        <taxon>Bacillati</taxon>
        <taxon>Actinomycetota</taxon>
        <taxon>Actinomycetes</taxon>
        <taxon>Streptosporangiales</taxon>
        <taxon>Thermomonosporaceae</taxon>
        <taxon>Actinoallomurus</taxon>
    </lineage>
</organism>
<dbReference type="Pfam" id="PF09084">
    <property type="entry name" value="NMT1"/>
    <property type="match status" value="1"/>
</dbReference>
<comment type="similarity">
    <text evidence="2">Belongs to the bacterial solute-binding protein SsuA/TauA family.</text>
</comment>
<evidence type="ECO:0000313" key="5">
    <source>
        <dbReference type="EMBL" id="GAA4520806.1"/>
    </source>
</evidence>
<dbReference type="Gene3D" id="3.40.190.10">
    <property type="entry name" value="Periplasmic binding protein-like II"/>
    <property type="match status" value="2"/>
</dbReference>
<comment type="subcellular location">
    <subcellularLocation>
        <location evidence="1">Periplasm</location>
    </subcellularLocation>
</comment>
<reference evidence="6" key="1">
    <citation type="journal article" date="2019" name="Int. J. Syst. Evol. Microbiol.">
        <title>The Global Catalogue of Microorganisms (GCM) 10K type strain sequencing project: providing services to taxonomists for standard genome sequencing and annotation.</title>
        <authorList>
            <consortium name="The Broad Institute Genomics Platform"/>
            <consortium name="The Broad Institute Genome Sequencing Center for Infectious Disease"/>
            <person name="Wu L."/>
            <person name="Ma J."/>
        </authorList>
    </citation>
    <scope>NUCLEOTIDE SEQUENCE [LARGE SCALE GENOMIC DNA]</scope>
    <source>
        <strain evidence="6">JCM 17933</strain>
    </source>
</reference>
<protein>
    <recommendedName>
        <fullName evidence="4">SsuA/THI5-like domain-containing protein</fullName>
    </recommendedName>
</protein>
<dbReference type="SUPFAM" id="SSF53850">
    <property type="entry name" value="Periplasmic binding protein-like II"/>
    <property type="match status" value="1"/>
</dbReference>
<gene>
    <name evidence="5" type="ORF">GCM10023191_098240</name>
</gene>
<keyword evidence="3" id="KW-0732">Signal</keyword>
<accession>A0ABP8R897</accession>
<dbReference type="RefSeq" id="WP_345475540.1">
    <property type="nucleotide sequence ID" value="NZ_BAABHF010000067.1"/>
</dbReference>
<dbReference type="InterPro" id="IPR015168">
    <property type="entry name" value="SsuA/THI5"/>
</dbReference>
<evidence type="ECO:0000313" key="6">
    <source>
        <dbReference type="Proteomes" id="UP001500503"/>
    </source>
</evidence>
<evidence type="ECO:0000256" key="2">
    <source>
        <dbReference type="ARBA" id="ARBA00010742"/>
    </source>
</evidence>
<dbReference type="Proteomes" id="UP001500503">
    <property type="component" value="Unassembled WGS sequence"/>
</dbReference>
<comment type="caution">
    <text evidence="5">The sequence shown here is derived from an EMBL/GenBank/DDBJ whole genome shotgun (WGS) entry which is preliminary data.</text>
</comment>